<dbReference type="PANTHER" id="PTHR42850:SF4">
    <property type="entry name" value="ZINC-DEPENDENT ENDOPOLYPHOSPHATASE"/>
    <property type="match status" value="1"/>
</dbReference>
<dbReference type="EMBL" id="BMHV01000025">
    <property type="protein sequence ID" value="GGF72666.1"/>
    <property type="molecule type" value="Genomic_DNA"/>
</dbReference>
<dbReference type="AlphaFoldDB" id="A0A917FFE5"/>
<keyword evidence="3" id="KW-1185">Reference proteome</keyword>
<proteinExistence type="predicted"/>
<reference evidence="2" key="2">
    <citation type="submission" date="2020-09" db="EMBL/GenBank/DDBJ databases">
        <authorList>
            <person name="Sun Q."/>
            <person name="Zhou Y."/>
        </authorList>
    </citation>
    <scope>NUCLEOTIDE SEQUENCE</scope>
    <source>
        <strain evidence="2">CGMCC 1.15254</strain>
    </source>
</reference>
<dbReference type="InterPro" id="IPR029052">
    <property type="entry name" value="Metallo-depent_PP-like"/>
</dbReference>
<dbReference type="GO" id="GO:0005737">
    <property type="term" value="C:cytoplasm"/>
    <property type="evidence" value="ECO:0007669"/>
    <property type="project" value="TreeGrafter"/>
</dbReference>
<dbReference type="PANTHER" id="PTHR42850">
    <property type="entry name" value="METALLOPHOSPHOESTERASE"/>
    <property type="match status" value="1"/>
</dbReference>
<dbReference type="Proteomes" id="UP000632498">
    <property type="component" value="Unassembled WGS sequence"/>
</dbReference>
<comment type="caution">
    <text evidence="2">The sequence shown here is derived from an EMBL/GenBank/DDBJ whole genome shotgun (WGS) entry which is preliminary data.</text>
</comment>
<dbReference type="Pfam" id="PF00149">
    <property type="entry name" value="Metallophos"/>
    <property type="match status" value="1"/>
</dbReference>
<dbReference type="GO" id="GO:0016791">
    <property type="term" value="F:phosphatase activity"/>
    <property type="evidence" value="ECO:0007669"/>
    <property type="project" value="TreeGrafter"/>
</dbReference>
<evidence type="ECO:0000313" key="2">
    <source>
        <dbReference type="EMBL" id="GGF72666.1"/>
    </source>
</evidence>
<dbReference type="SUPFAM" id="SSF56300">
    <property type="entry name" value="Metallo-dependent phosphatases"/>
    <property type="match status" value="1"/>
</dbReference>
<protein>
    <submittedName>
        <fullName evidence="2">Ser/threonine protein phosphatase</fullName>
    </submittedName>
</protein>
<dbReference type="CDD" id="cd00144">
    <property type="entry name" value="MPP_PPP_family"/>
    <property type="match status" value="1"/>
</dbReference>
<dbReference type="GO" id="GO:0110154">
    <property type="term" value="P:RNA decapping"/>
    <property type="evidence" value="ECO:0007669"/>
    <property type="project" value="TreeGrafter"/>
</dbReference>
<dbReference type="InterPro" id="IPR050126">
    <property type="entry name" value="Ap4A_hydrolase"/>
</dbReference>
<dbReference type="Gene3D" id="3.60.21.10">
    <property type="match status" value="1"/>
</dbReference>
<evidence type="ECO:0000313" key="3">
    <source>
        <dbReference type="Proteomes" id="UP000632498"/>
    </source>
</evidence>
<reference evidence="2" key="1">
    <citation type="journal article" date="2014" name="Int. J. Syst. Evol. Microbiol.">
        <title>Complete genome sequence of Corynebacterium casei LMG S-19264T (=DSM 44701T), isolated from a smear-ripened cheese.</title>
        <authorList>
            <consortium name="US DOE Joint Genome Institute (JGI-PGF)"/>
            <person name="Walter F."/>
            <person name="Albersmeier A."/>
            <person name="Kalinowski J."/>
            <person name="Ruckert C."/>
        </authorList>
    </citation>
    <scope>NUCLEOTIDE SEQUENCE</scope>
    <source>
        <strain evidence="2">CGMCC 1.15254</strain>
    </source>
</reference>
<organism evidence="2 3">
    <name type="scientific">Terasakiella brassicae</name>
    <dbReference type="NCBI Taxonomy" id="1634917"/>
    <lineage>
        <taxon>Bacteria</taxon>
        <taxon>Pseudomonadati</taxon>
        <taxon>Pseudomonadota</taxon>
        <taxon>Alphaproteobacteria</taxon>
        <taxon>Rhodospirillales</taxon>
        <taxon>Terasakiellaceae</taxon>
        <taxon>Terasakiella</taxon>
    </lineage>
</organism>
<feature type="domain" description="Calcineurin-like phosphoesterase" evidence="1">
    <location>
        <begin position="21"/>
        <end position="223"/>
    </location>
</feature>
<gene>
    <name evidence="2" type="ORF">GCM10011332_28300</name>
</gene>
<dbReference type="RefSeq" id="WP_188666432.1">
    <property type="nucleotide sequence ID" value="NZ_BMHV01000025.1"/>
</dbReference>
<name>A0A917FFE5_9PROT</name>
<sequence>MEIIRNACPVPAIAEKDVALVAVGDIHGRFDLLVRILPTIKKVIPPACKRVDLVLLGDIIDRGDAAIEVLDLIREGINDWNIIPLMGNHEQLLLRVLNADMANYRMQWALWRGNGGLSTLENLNIKIPPIAQTPIYEHRKALVKALGPQRIEQLNTFASHYKSGNILCVHAGIDPTISIEDNFNATKLSTHPKHWAWIRDEFLEHTGPFEDGTFIVHGHTVLPDPVLEPHRIGLDTGACLYGVLSGALFFNSEMTVFQVTTDQ</sequence>
<accession>A0A917FFE5</accession>
<dbReference type="GO" id="GO:0008803">
    <property type="term" value="F:bis(5'-nucleosyl)-tetraphosphatase (symmetrical) activity"/>
    <property type="evidence" value="ECO:0007669"/>
    <property type="project" value="TreeGrafter"/>
</dbReference>
<evidence type="ECO:0000259" key="1">
    <source>
        <dbReference type="Pfam" id="PF00149"/>
    </source>
</evidence>
<dbReference type="InterPro" id="IPR004843">
    <property type="entry name" value="Calcineurin-like_PHP"/>
</dbReference>